<dbReference type="AlphaFoldDB" id="A0A7M3MBL4"/>
<dbReference type="RefSeq" id="WP_144304302.1">
    <property type="nucleotide sequence ID" value="NZ_QMIE01000019.1"/>
</dbReference>
<proteinExistence type="predicted"/>
<sequence>MIARLIEALGRQVREGLDGFLLEHPEDESFVAPPVYVGGLPEGLGGDEAFPCVVVSWEEAEDTEEESEFVVEITLCMSSHGGPQGLEEWTAAFTDRLRRILRDVRVLEGDFERQWPIRTRRPDPRKEQYRYAVVVLTTTWRRPAPRQTVEGFEV</sequence>
<evidence type="ECO:0008006" key="3">
    <source>
        <dbReference type="Google" id="ProtNLM"/>
    </source>
</evidence>
<comment type="caution">
    <text evidence="1">The sequence shown here is derived from an EMBL/GenBank/DDBJ whole genome shotgun (WGS) entry which is preliminary data.</text>
</comment>
<reference evidence="1 2" key="1">
    <citation type="submission" date="2018-06" db="EMBL/GenBank/DDBJ databases">
        <title>Complete genome of Desulfovibrio indonesiensis P37SLT.</title>
        <authorList>
            <person name="Crispim J.S."/>
            <person name="Vidigal P.M.P."/>
            <person name="Silva L.C.F."/>
            <person name="Laguardia C.N."/>
            <person name="Araujo L.C."/>
            <person name="Dias R.S."/>
            <person name="Sousa M.P."/>
            <person name="Paula S.O."/>
            <person name="Silva C."/>
        </authorList>
    </citation>
    <scope>NUCLEOTIDE SEQUENCE [LARGE SCALE GENOMIC DNA]</scope>
    <source>
        <strain evidence="1 2">P37SLT</strain>
    </source>
</reference>
<name>A0A7M3MBL4_9BACT</name>
<evidence type="ECO:0000313" key="2">
    <source>
        <dbReference type="Proteomes" id="UP000448292"/>
    </source>
</evidence>
<gene>
    <name evidence="1" type="ORF">DPQ33_16375</name>
</gene>
<dbReference type="EMBL" id="QMIE01000019">
    <property type="protein sequence ID" value="TVM15063.1"/>
    <property type="molecule type" value="Genomic_DNA"/>
</dbReference>
<protein>
    <recommendedName>
        <fullName evidence="3">DUF3168 domain-containing protein</fullName>
    </recommendedName>
</protein>
<organism evidence="1 2">
    <name type="scientific">Oceanidesulfovibrio indonesiensis</name>
    <dbReference type="NCBI Taxonomy" id="54767"/>
    <lineage>
        <taxon>Bacteria</taxon>
        <taxon>Pseudomonadati</taxon>
        <taxon>Thermodesulfobacteriota</taxon>
        <taxon>Desulfovibrionia</taxon>
        <taxon>Desulfovibrionales</taxon>
        <taxon>Desulfovibrionaceae</taxon>
        <taxon>Oceanidesulfovibrio</taxon>
    </lineage>
</organism>
<dbReference type="Proteomes" id="UP000448292">
    <property type="component" value="Unassembled WGS sequence"/>
</dbReference>
<evidence type="ECO:0000313" key="1">
    <source>
        <dbReference type="EMBL" id="TVM15063.1"/>
    </source>
</evidence>
<accession>A0A7M3MBL4</accession>
<keyword evidence="2" id="KW-1185">Reference proteome</keyword>